<evidence type="ECO:0000313" key="2">
    <source>
        <dbReference type="EMBL" id="AEW94131.1"/>
    </source>
</evidence>
<dbReference type="OrthoDB" id="3402668at2"/>
<evidence type="ECO:0000259" key="1">
    <source>
        <dbReference type="Pfam" id="PF04149"/>
    </source>
</evidence>
<reference evidence="3" key="1">
    <citation type="submission" date="2011-12" db="EMBL/GenBank/DDBJ databases">
        <title>Complete genome sequence of Streptomyces cattleya strain DSM 46488.</title>
        <authorList>
            <person name="Ou H.-Y."/>
            <person name="Li P."/>
            <person name="Zhao C."/>
            <person name="O'Hagan D."/>
            <person name="Deng Z."/>
        </authorList>
    </citation>
    <scope>NUCLEOTIDE SEQUENCE [LARGE SCALE GENOMIC DNA]</scope>
    <source>
        <strain evidence="3">ATCC 35852 / DSM 46488 / JCM 4925 / NBRC 14057 / NRRL 8057</strain>
    </source>
</reference>
<dbReference type="STRING" id="1003195.SCATT_17600"/>
<keyword evidence="3" id="KW-1185">Reference proteome</keyword>
<accession>G8WQ71</accession>
<dbReference type="RefSeq" id="WP_014627698.1">
    <property type="nucleotide sequence ID" value="NC_016111.1"/>
</dbReference>
<sequence>MVPEITWRRPSTAEADTGREVIEVGFGDDGLVYLREATRPETVAVTTHAKWEAFVKGVKAGEFDHFVAGVADEQR</sequence>
<dbReference type="AlphaFoldDB" id="G8WQ71"/>
<dbReference type="HOGENOM" id="CLU_131550_1_2_11"/>
<dbReference type="EMBL" id="CP003219">
    <property type="protein sequence ID" value="AEW94131.1"/>
    <property type="molecule type" value="Genomic_DNA"/>
</dbReference>
<dbReference type="Pfam" id="PF04149">
    <property type="entry name" value="DUF397"/>
    <property type="match status" value="1"/>
</dbReference>
<dbReference type="KEGG" id="scy:SCATT_17600"/>
<dbReference type="PATRIC" id="fig|1003195.29.peg.1767"/>
<proteinExistence type="predicted"/>
<evidence type="ECO:0000313" key="3">
    <source>
        <dbReference type="Proteomes" id="UP000007842"/>
    </source>
</evidence>
<gene>
    <name evidence="2" type="ordered locus">SCATT_17600</name>
</gene>
<dbReference type="InterPro" id="IPR007278">
    <property type="entry name" value="DUF397"/>
</dbReference>
<organism evidence="2 3">
    <name type="scientific">Streptantibioticus cattleyicolor (strain ATCC 35852 / DSM 46488 / JCM 4925 / NBRC 14057 / NRRL 8057)</name>
    <name type="common">Streptomyces cattleya</name>
    <dbReference type="NCBI Taxonomy" id="1003195"/>
    <lineage>
        <taxon>Bacteria</taxon>
        <taxon>Bacillati</taxon>
        <taxon>Actinomycetota</taxon>
        <taxon>Actinomycetes</taxon>
        <taxon>Kitasatosporales</taxon>
        <taxon>Streptomycetaceae</taxon>
        <taxon>Streptantibioticus</taxon>
    </lineage>
</organism>
<protein>
    <recommendedName>
        <fullName evidence="1">DUF397 domain-containing protein</fullName>
    </recommendedName>
</protein>
<feature type="domain" description="DUF397" evidence="1">
    <location>
        <begin position="6"/>
        <end position="59"/>
    </location>
</feature>
<name>G8WQ71_STREN</name>
<dbReference type="Proteomes" id="UP000007842">
    <property type="component" value="Chromosome"/>
</dbReference>